<dbReference type="InterPro" id="IPR017871">
    <property type="entry name" value="ABC_transporter-like_CS"/>
</dbReference>
<keyword evidence="3 5" id="KW-0067">ATP-binding</keyword>
<dbReference type="InterPro" id="IPR003439">
    <property type="entry name" value="ABC_transporter-like_ATP-bd"/>
</dbReference>
<proteinExistence type="predicted"/>
<keyword evidence="6" id="KW-1185">Reference proteome</keyword>
<dbReference type="Gene3D" id="3.40.50.300">
    <property type="entry name" value="P-loop containing nucleotide triphosphate hydrolases"/>
    <property type="match status" value="1"/>
</dbReference>
<evidence type="ECO:0000259" key="4">
    <source>
        <dbReference type="PROSITE" id="PS50893"/>
    </source>
</evidence>
<evidence type="ECO:0000256" key="1">
    <source>
        <dbReference type="ARBA" id="ARBA00022448"/>
    </source>
</evidence>
<organism evidence="5 6">
    <name type="scientific">Polycladomyces zharkentensis</name>
    <dbReference type="NCBI Taxonomy" id="2807616"/>
    <lineage>
        <taxon>Bacteria</taxon>
        <taxon>Bacillati</taxon>
        <taxon>Bacillota</taxon>
        <taxon>Bacilli</taxon>
        <taxon>Bacillales</taxon>
        <taxon>Thermoactinomycetaceae</taxon>
        <taxon>Polycladomyces</taxon>
    </lineage>
</organism>
<evidence type="ECO:0000256" key="3">
    <source>
        <dbReference type="ARBA" id="ARBA00022840"/>
    </source>
</evidence>
<accession>A0ABS2WES1</accession>
<evidence type="ECO:0000313" key="6">
    <source>
        <dbReference type="Proteomes" id="UP001177120"/>
    </source>
</evidence>
<keyword evidence="2" id="KW-0547">Nucleotide-binding</keyword>
<dbReference type="SUPFAM" id="SSF52540">
    <property type="entry name" value="P-loop containing nucleoside triphosphate hydrolases"/>
    <property type="match status" value="1"/>
</dbReference>
<keyword evidence="1" id="KW-0813">Transport</keyword>
<dbReference type="InterPro" id="IPR051782">
    <property type="entry name" value="ABC_Transporter_VariousFunc"/>
</dbReference>
<gene>
    <name evidence="5" type="ORF">JQC72_00350</name>
</gene>
<reference evidence="5" key="1">
    <citation type="journal article" date="2024" name="Int. J. Syst. Evol. Microbiol.">
        <title>Polycladomyces zharkentensis sp. nov., a novel thermophilic cellulose- and starch-degrading member of the Bacillota from a geothermal aquifer in Kazakhstan.</title>
        <authorList>
            <person name="Mashzhan A."/>
            <person name="Kistaubayeva A."/>
            <person name="Javier-Lopez R."/>
            <person name="Bissenova U."/>
            <person name="Bissenbay A."/>
            <person name="Birkeland N.K."/>
        </authorList>
    </citation>
    <scope>NUCLEOTIDE SEQUENCE</scope>
    <source>
        <strain evidence="5">ZKZ2T</strain>
    </source>
</reference>
<dbReference type="Proteomes" id="UP001177120">
    <property type="component" value="Unassembled WGS sequence"/>
</dbReference>
<dbReference type="PROSITE" id="PS00211">
    <property type="entry name" value="ABC_TRANSPORTER_1"/>
    <property type="match status" value="1"/>
</dbReference>
<dbReference type="SMART" id="SM00382">
    <property type="entry name" value="AAA"/>
    <property type="match status" value="1"/>
</dbReference>
<feature type="domain" description="ABC transporter" evidence="4">
    <location>
        <begin position="3"/>
        <end position="226"/>
    </location>
</feature>
<evidence type="ECO:0000256" key="2">
    <source>
        <dbReference type="ARBA" id="ARBA00022741"/>
    </source>
</evidence>
<dbReference type="InterPro" id="IPR027417">
    <property type="entry name" value="P-loop_NTPase"/>
</dbReference>
<comment type="caution">
    <text evidence="5">The sequence shown here is derived from an EMBL/GenBank/DDBJ whole genome shotgun (WGS) entry which is preliminary data.</text>
</comment>
<dbReference type="PANTHER" id="PTHR42939">
    <property type="entry name" value="ABC TRANSPORTER ATP-BINDING PROTEIN ALBC-RELATED"/>
    <property type="match status" value="1"/>
</dbReference>
<protein>
    <submittedName>
        <fullName evidence="5">ABC transporter ATP-binding protein</fullName>
    </submittedName>
</protein>
<dbReference type="EMBL" id="JAFHAP010000001">
    <property type="protein sequence ID" value="MBN2907971.1"/>
    <property type="molecule type" value="Genomic_DNA"/>
</dbReference>
<dbReference type="Pfam" id="PF00005">
    <property type="entry name" value="ABC_tran"/>
    <property type="match status" value="1"/>
</dbReference>
<name>A0ABS2WES1_9BACL</name>
<sequence length="254" mass="28537">MEVLQVDLRRAGYGQAQAVVRDISFSLKSGEMMGLIGPNGAGKSTTIKAILGLLKNVDGRVSLTGPRQRYSYVPEHPVLYDDLTVWEHLELAASACEIPRQEFERQAETLLERFQLTNEKHHLPRSFSKGMQQKVMLIVGFLLQPDLYIVDEPFIGLDPRATRELLQLLMEERKRGAAVLLSTHVLDTAEKICDSFLLLSGGRCVARGTLAELRSRMGREKASLMDCFDFFTSAWDTSSCHLPRASFPEPRKVD</sequence>
<dbReference type="PANTHER" id="PTHR42939:SF2">
    <property type="entry name" value="ABC-TYPE TRANSPORTER ATP-BINDING PROTEIN ECSA"/>
    <property type="match status" value="1"/>
</dbReference>
<dbReference type="RefSeq" id="WP_205492233.1">
    <property type="nucleotide sequence ID" value="NZ_JAFHAP010000001.1"/>
</dbReference>
<dbReference type="InterPro" id="IPR003593">
    <property type="entry name" value="AAA+_ATPase"/>
</dbReference>
<dbReference type="GO" id="GO:0005524">
    <property type="term" value="F:ATP binding"/>
    <property type="evidence" value="ECO:0007669"/>
    <property type="project" value="UniProtKB-KW"/>
</dbReference>
<dbReference type="PROSITE" id="PS50893">
    <property type="entry name" value="ABC_TRANSPORTER_2"/>
    <property type="match status" value="1"/>
</dbReference>
<dbReference type="CDD" id="cd03230">
    <property type="entry name" value="ABC_DR_subfamily_A"/>
    <property type="match status" value="1"/>
</dbReference>
<evidence type="ECO:0000313" key="5">
    <source>
        <dbReference type="EMBL" id="MBN2907971.1"/>
    </source>
</evidence>